<dbReference type="GO" id="GO:0005829">
    <property type="term" value="C:cytosol"/>
    <property type="evidence" value="ECO:0007669"/>
    <property type="project" value="GOC"/>
</dbReference>
<dbReference type="Gene3D" id="3.30.9.10">
    <property type="entry name" value="D-Amino Acid Oxidase, subunit A, domain 2"/>
    <property type="match status" value="1"/>
</dbReference>
<dbReference type="PANTHER" id="PTHR13847:SF185">
    <property type="entry name" value="FAD DEPENDENT OXIDOREDUCTASE SUPERFAMILY (AFU_ORTHOLOGUE AFUA_3G02360)"/>
    <property type="match status" value="1"/>
</dbReference>
<dbReference type="STRING" id="150374.A0A0M8N6F3"/>
<accession>A0A0M8N6F3</accession>
<dbReference type="InterPro" id="IPR006076">
    <property type="entry name" value="FAD-dep_OxRdtase"/>
</dbReference>
<proteinExistence type="predicted"/>
<organism evidence="2 3">
    <name type="scientific">Escovopsis weberi</name>
    <dbReference type="NCBI Taxonomy" id="150374"/>
    <lineage>
        <taxon>Eukaryota</taxon>
        <taxon>Fungi</taxon>
        <taxon>Dikarya</taxon>
        <taxon>Ascomycota</taxon>
        <taxon>Pezizomycotina</taxon>
        <taxon>Sordariomycetes</taxon>
        <taxon>Hypocreomycetidae</taxon>
        <taxon>Hypocreales</taxon>
        <taxon>Hypocreaceae</taxon>
        <taxon>Escovopsis</taxon>
    </lineage>
</organism>
<dbReference type="OrthoDB" id="498204at2759"/>
<keyword evidence="3" id="KW-1185">Reference proteome</keyword>
<sequence length="423" mass="44144">MATVILGSGIIGLSTAYYLVTTDAQPAHTIHLVDASPHLFSSASGFAAGFIARDWHRPAVAELAALSFAEHARLAEEHGGAARWGYANTRALSYEAQAGAAARDGKRGEDWLLEGTSRALAKGSEGRRDGDLEVPRWWRRRAGDAASVVDESGTGIVDPLNLCRFLLGECEACGVKVHHPATAVAITTDDGGVLSGVRIRYADSRAQPDAAIPATRVLLAAGSWTPHVFRTLFPASRTAIPVTSLAGHSLVVRTPPGTHHADATHAMFCAVPAFSPEIFSRPSGVIYVAGLNSSTLPLPEPAGPASPVAADLQTLRTVAAQLIDSGDAPLEILREALCFRPVTAKGTPLLGRIADAHLGAGVRTRGAALGGVFLAVGHGPWGISLSLGTGKVMAELMHNRALSADISALGLDAYRRQDVTAKL</sequence>
<dbReference type="Gene3D" id="3.50.50.60">
    <property type="entry name" value="FAD/NAD(P)-binding domain"/>
    <property type="match status" value="1"/>
</dbReference>
<evidence type="ECO:0000313" key="3">
    <source>
        <dbReference type="Proteomes" id="UP000053831"/>
    </source>
</evidence>
<dbReference type="AlphaFoldDB" id="A0A0M8N6F3"/>
<feature type="domain" description="FAD dependent oxidoreductase" evidence="1">
    <location>
        <begin position="4"/>
        <end position="396"/>
    </location>
</feature>
<name>A0A0M8N6F3_ESCWE</name>
<evidence type="ECO:0000313" key="2">
    <source>
        <dbReference type="EMBL" id="KOS20881.1"/>
    </source>
</evidence>
<dbReference type="Proteomes" id="UP000053831">
    <property type="component" value="Unassembled WGS sequence"/>
</dbReference>
<dbReference type="GO" id="GO:0042147">
    <property type="term" value="P:retrograde transport, endosome to Golgi"/>
    <property type="evidence" value="ECO:0007669"/>
    <property type="project" value="TreeGrafter"/>
</dbReference>
<comment type="caution">
    <text evidence="2">The sequence shown here is derived from an EMBL/GenBank/DDBJ whole genome shotgun (WGS) entry which is preliminary data.</text>
</comment>
<dbReference type="Pfam" id="PF01266">
    <property type="entry name" value="DAO"/>
    <property type="match status" value="1"/>
</dbReference>
<gene>
    <name evidence="2" type="ORF">ESCO_004041</name>
</gene>
<reference evidence="2 3" key="1">
    <citation type="submission" date="2015-07" db="EMBL/GenBank/DDBJ databases">
        <title>The genome of the fungus Escovopsis weberi, a specialized disease agent of ant agriculture.</title>
        <authorList>
            <person name="de Man T.J."/>
            <person name="Stajich J.E."/>
            <person name="Kubicek C.P."/>
            <person name="Chenthamara K."/>
            <person name="Atanasova L."/>
            <person name="Druzhinina I.S."/>
            <person name="Birnbaum S."/>
            <person name="Barribeau S.M."/>
            <person name="Teiling C."/>
            <person name="Suen G."/>
            <person name="Currie C."/>
            <person name="Gerardo N.M."/>
        </authorList>
    </citation>
    <scope>NUCLEOTIDE SEQUENCE [LARGE SCALE GENOMIC DNA]</scope>
</reference>
<protein>
    <submittedName>
        <fullName evidence="2">Putative oxidoreductase</fullName>
    </submittedName>
</protein>
<dbReference type="EMBL" id="LGSR01000013">
    <property type="protein sequence ID" value="KOS20881.1"/>
    <property type="molecule type" value="Genomic_DNA"/>
</dbReference>
<evidence type="ECO:0000259" key="1">
    <source>
        <dbReference type="Pfam" id="PF01266"/>
    </source>
</evidence>
<dbReference type="GO" id="GO:0005770">
    <property type="term" value="C:late endosome"/>
    <property type="evidence" value="ECO:0007669"/>
    <property type="project" value="TreeGrafter"/>
</dbReference>
<dbReference type="SUPFAM" id="SSF51905">
    <property type="entry name" value="FAD/NAD(P)-binding domain"/>
    <property type="match status" value="1"/>
</dbReference>
<dbReference type="PANTHER" id="PTHR13847">
    <property type="entry name" value="SARCOSINE DEHYDROGENASE-RELATED"/>
    <property type="match status" value="1"/>
</dbReference>
<dbReference type="InterPro" id="IPR036188">
    <property type="entry name" value="FAD/NAD-bd_sf"/>
</dbReference>